<organism evidence="2 3">
    <name type="scientific">Micromonospora craterilacus</name>
    <dbReference type="NCBI Taxonomy" id="1655439"/>
    <lineage>
        <taxon>Bacteria</taxon>
        <taxon>Bacillati</taxon>
        <taxon>Actinomycetota</taxon>
        <taxon>Actinomycetes</taxon>
        <taxon>Micromonosporales</taxon>
        <taxon>Micromonosporaceae</taxon>
        <taxon>Micromonospora</taxon>
    </lineage>
</organism>
<dbReference type="Proteomes" id="UP000248924">
    <property type="component" value="Unassembled WGS sequence"/>
</dbReference>
<accession>A0A2W2E6Z0</accession>
<dbReference type="AlphaFoldDB" id="A0A2W2E6Z0"/>
<keyword evidence="1" id="KW-0175">Coiled coil</keyword>
<evidence type="ECO:0000256" key="1">
    <source>
        <dbReference type="SAM" id="Coils"/>
    </source>
</evidence>
<reference evidence="2 3" key="1">
    <citation type="submission" date="2018-01" db="EMBL/GenBank/DDBJ databases">
        <title>Draft genome sequence of Jishengella sp. NA12.</title>
        <authorList>
            <person name="Sahin N."/>
            <person name="Ay H."/>
            <person name="Saygin H."/>
        </authorList>
    </citation>
    <scope>NUCLEOTIDE SEQUENCE [LARGE SCALE GENOMIC DNA]</scope>
    <source>
        <strain evidence="2 3">NA12</strain>
    </source>
</reference>
<feature type="coiled-coil region" evidence="1">
    <location>
        <begin position="69"/>
        <end position="96"/>
    </location>
</feature>
<proteinExistence type="predicted"/>
<sequence length="205" mass="22619">MTTLDARTIAADIMTMNARDVTETEIWAHIGQAYEDRDVDPAVVAEALTLIAEAGIDLIWPDSTKDTELDAARVENERLEAELDQLRAERDRLVAERAPMLRLVKAVRVWRVQFYKPVIWPRAAAVVAALDALPLAGNGVTGQITFADGVWSLRCSHHGLVGGGNGDADEHDRLVRLWAEHDQKMHGGDGVVDIDRLIDPRAVND</sequence>
<keyword evidence="3" id="KW-1185">Reference proteome</keyword>
<protein>
    <submittedName>
        <fullName evidence="2">Uncharacterized protein</fullName>
    </submittedName>
</protein>
<dbReference type="EMBL" id="POTY01000207">
    <property type="protein sequence ID" value="PZG12449.1"/>
    <property type="molecule type" value="Genomic_DNA"/>
</dbReference>
<dbReference type="RefSeq" id="WP_111217481.1">
    <property type="nucleotide sequence ID" value="NZ_POTY01000207.1"/>
</dbReference>
<dbReference type="OrthoDB" id="9921948at2"/>
<gene>
    <name evidence="2" type="ORF">C1I95_25715</name>
</gene>
<evidence type="ECO:0000313" key="3">
    <source>
        <dbReference type="Proteomes" id="UP000248924"/>
    </source>
</evidence>
<evidence type="ECO:0000313" key="2">
    <source>
        <dbReference type="EMBL" id="PZG12449.1"/>
    </source>
</evidence>
<comment type="caution">
    <text evidence="2">The sequence shown here is derived from an EMBL/GenBank/DDBJ whole genome shotgun (WGS) entry which is preliminary data.</text>
</comment>
<name>A0A2W2E6Z0_9ACTN</name>